<evidence type="ECO:0000256" key="1">
    <source>
        <dbReference type="SAM" id="MobiDB-lite"/>
    </source>
</evidence>
<accession>A0ABS7QPV8</accession>
<feature type="region of interest" description="Disordered" evidence="1">
    <location>
        <begin position="250"/>
        <end position="271"/>
    </location>
</feature>
<proteinExistence type="predicted"/>
<evidence type="ECO:0000313" key="2">
    <source>
        <dbReference type="EMBL" id="MBY8885232.1"/>
    </source>
</evidence>
<organism evidence="2 3">
    <name type="scientific">Streptantibioticus parmotrematis</name>
    <dbReference type="NCBI Taxonomy" id="2873249"/>
    <lineage>
        <taxon>Bacteria</taxon>
        <taxon>Bacillati</taxon>
        <taxon>Actinomycetota</taxon>
        <taxon>Actinomycetes</taxon>
        <taxon>Kitasatosporales</taxon>
        <taxon>Streptomycetaceae</taxon>
        <taxon>Streptantibioticus</taxon>
    </lineage>
</organism>
<dbReference type="Gene3D" id="3.60.10.10">
    <property type="entry name" value="Endonuclease/exonuclease/phosphatase"/>
    <property type="match status" value="1"/>
</dbReference>
<sequence>MFWNLHVVGFERADGDDTRWRLQRDLVRERAPSVLMAAECWCWDLDDRALFEDARRELGMDGVLFEAKTGCHQAIFWRRDAVLLDSEAQPHELVQWHGFGSVVLRLPGRRGPVRFTVAHLDPYSPTSRLIESDRLRGVLGRDTVTPTVLAMDANTVPPGDPEPDWSKVPAHRLGNHMPPGRTTADRTPVERLLSAGDTVLLNDVAAHFGDRRPTFAEHGSKEPPRRIDLFLLSGGLLPSTVAYRVVEDRRLDPSGGPVASDHHPVEIDLRS</sequence>
<name>A0ABS7QPV8_9ACTN</name>
<gene>
    <name evidence="2" type="ORF">K7472_10285</name>
</gene>
<protein>
    <submittedName>
        <fullName evidence="2">Endonuclease/exonuclease/phosphatase family protein</fullName>
    </submittedName>
</protein>
<reference evidence="2 3" key="1">
    <citation type="submission" date="2021-08" db="EMBL/GenBank/DDBJ databases">
        <title>Streptomyces sp. PTM05 isolated from lichen.</title>
        <authorList>
            <person name="Somphong A."/>
            <person name="Phongsopitanun W."/>
            <person name="Tanasupawat S."/>
        </authorList>
    </citation>
    <scope>NUCLEOTIDE SEQUENCE [LARGE SCALE GENOMIC DNA]</scope>
    <source>
        <strain evidence="2 3">Ptm05</strain>
    </source>
</reference>
<comment type="caution">
    <text evidence="2">The sequence shown here is derived from an EMBL/GenBank/DDBJ whole genome shotgun (WGS) entry which is preliminary data.</text>
</comment>
<keyword evidence="2" id="KW-0255">Endonuclease</keyword>
<keyword evidence="2" id="KW-0540">Nuclease</keyword>
<dbReference type="EMBL" id="JAINVZ010000005">
    <property type="protein sequence ID" value="MBY8885232.1"/>
    <property type="molecule type" value="Genomic_DNA"/>
</dbReference>
<keyword evidence="3" id="KW-1185">Reference proteome</keyword>
<dbReference type="InterPro" id="IPR036691">
    <property type="entry name" value="Endo/exonu/phosph_ase_sf"/>
</dbReference>
<feature type="compositionally biased region" description="Basic and acidic residues" evidence="1">
    <location>
        <begin position="260"/>
        <end position="271"/>
    </location>
</feature>
<keyword evidence="2" id="KW-0378">Hydrolase</keyword>
<dbReference type="Proteomes" id="UP001198565">
    <property type="component" value="Unassembled WGS sequence"/>
</dbReference>
<dbReference type="SUPFAM" id="SSF56219">
    <property type="entry name" value="DNase I-like"/>
    <property type="match status" value="1"/>
</dbReference>
<evidence type="ECO:0000313" key="3">
    <source>
        <dbReference type="Proteomes" id="UP001198565"/>
    </source>
</evidence>
<dbReference type="GO" id="GO:0004519">
    <property type="term" value="F:endonuclease activity"/>
    <property type="evidence" value="ECO:0007669"/>
    <property type="project" value="UniProtKB-KW"/>
</dbReference>